<protein>
    <recommendedName>
        <fullName evidence="10">G-protein coupled receptors family 1 profile domain-containing protein</fullName>
    </recommendedName>
</protein>
<sequence length="340" mass="38296">MSSSRANTTDVALLIHVKILFVQYWSYSMISLGLVGHTFNIYVFTRPSLRSNPCTRYFLAATICGIFTILVNTPLRLMAAAYGIQIFGYSVVTCKLLTYLLFWSRTLPSWFIALASIDRSRSVSLRTWSSLRVAFWANLITTIAVGLAYIYVLFVYTTLPGSAGCSLAQGSARSFNGIWNLIIFSLGPPLIMLYFGSLTIRHLRQSAKQVRLQKNQTNVQSQPQLQRQKKTDRQLIQMMIVQCVYFSVTSSSISINWIYVAARPPLAMDALQVAKDDLFAQITGFTSLTGACTSFYLFTLSSKLFRSELVNLFKRQQRRFGPASDATRHPTQKVQYPTLG</sequence>
<dbReference type="EMBL" id="CAJNOJ010000188">
    <property type="protein sequence ID" value="CAF1264970.1"/>
    <property type="molecule type" value="Genomic_DNA"/>
</dbReference>
<feature type="transmembrane region" description="Helical" evidence="9">
    <location>
        <begin position="278"/>
        <end position="298"/>
    </location>
</feature>
<evidence type="ECO:0000256" key="2">
    <source>
        <dbReference type="ARBA" id="ARBA00022692"/>
    </source>
</evidence>
<name>A0A815B2I1_ADIRI</name>
<dbReference type="SUPFAM" id="SSF81321">
    <property type="entry name" value="Family A G protein-coupled receptor-like"/>
    <property type="match status" value="1"/>
</dbReference>
<dbReference type="AlphaFoldDB" id="A0A815B2I1"/>
<evidence type="ECO:0000313" key="11">
    <source>
        <dbReference type="EMBL" id="CAF1264970.1"/>
    </source>
</evidence>
<dbReference type="Pfam" id="PF00001">
    <property type="entry name" value="7tm_1"/>
    <property type="match status" value="1"/>
</dbReference>
<feature type="region of interest" description="Disordered" evidence="8">
    <location>
        <begin position="321"/>
        <end position="340"/>
    </location>
</feature>
<keyword evidence="2 9" id="KW-0812">Transmembrane</keyword>
<dbReference type="PROSITE" id="PS50262">
    <property type="entry name" value="G_PROTEIN_RECEP_F1_2"/>
    <property type="match status" value="1"/>
</dbReference>
<gene>
    <name evidence="11" type="ORF">EDS130_LOCUS28717</name>
</gene>
<comment type="caution">
    <text evidence="11">The sequence shown here is derived from an EMBL/GenBank/DDBJ whole genome shotgun (WGS) entry which is preliminary data.</text>
</comment>
<evidence type="ECO:0000256" key="9">
    <source>
        <dbReference type="SAM" id="Phobius"/>
    </source>
</evidence>
<dbReference type="PANTHER" id="PTHR24243:SF233">
    <property type="entry name" value="THYROTROPIN-RELEASING HORMONE RECEPTOR"/>
    <property type="match status" value="1"/>
</dbReference>
<dbReference type="GO" id="GO:0004930">
    <property type="term" value="F:G protein-coupled receptor activity"/>
    <property type="evidence" value="ECO:0007669"/>
    <property type="project" value="UniProtKB-KW"/>
</dbReference>
<evidence type="ECO:0000313" key="12">
    <source>
        <dbReference type="Proteomes" id="UP000663852"/>
    </source>
</evidence>
<dbReference type="InterPro" id="IPR017452">
    <property type="entry name" value="GPCR_Rhodpsn_7TM"/>
</dbReference>
<evidence type="ECO:0000256" key="3">
    <source>
        <dbReference type="ARBA" id="ARBA00022989"/>
    </source>
</evidence>
<keyword evidence="3 9" id="KW-1133">Transmembrane helix</keyword>
<feature type="transmembrane region" description="Helical" evidence="9">
    <location>
        <begin position="235"/>
        <end position="258"/>
    </location>
</feature>
<keyword evidence="5 9" id="KW-0472">Membrane</keyword>
<reference evidence="11" key="1">
    <citation type="submission" date="2021-02" db="EMBL/GenBank/DDBJ databases">
        <authorList>
            <person name="Nowell W R."/>
        </authorList>
    </citation>
    <scope>NUCLEOTIDE SEQUENCE</scope>
</reference>
<dbReference type="Proteomes" id="UP000663852">
    <property type="component" value="Unassembled WGS sequence"/>
</dbReference>
<proteinExistence type="predicted"/>
<evidence type="ECO:0000259" key="10">
    <source>
        <dbReference type="PROSITE" id="PS50262"/>
    </source>
</evidence>
<keyword evidence="6" id="KW-0675">Receptor</keyword>
<feature type="domain" description="G-protein coupled receptors family 1 profile" evidence="10">
    <location>
        <begin position="36"/>
        <end position="298"/>
    </location>
</feature>
<feature type="transmembrane region" description="Helical" evidence="9">
    <location>
        <begin position="57"/>
        <end position="84"/>
    </location>
</feature>
<dbReference type="Gene3D" id="1.20.1070.10">
    <property type="entry name" value="Rhodopsin 7-helix transmembrane proteins"/>
    <property type="match status" value="1"/>
</dbReference>
<keyword evidence="7" id="KW-0807">Transducer</keyword>
<dbReference type="PANTHER" id="PTHR24243">
    <property type="entry name" value="G-PROTEIN COUPLED RECEPTOR"/>
    <property type="match status" value="1"/>
</dbReference>
<dbReference type="InterPro" id="IPR000276">
    <property type="entry name" value="GPCR_Rhodpsn"/>
</dbReference>
<evidence type="ECO:0000256" key="6">
    <source>
        <dbReference type="ARBA" id="ARBA00023170"/>
    </source>
</evidence>
<dbReference type="OrthoDB" id="9983318at2759"/>
<accession>A0A815B2I1</accession>
<evidence type="ECO:0000256" key="1">
    <source>
        <dbReference type="ARBA" id="ARBA00004141"/>
    </source>
</evidence>
<comment type="subcellular location">
    <subcellularLocation>
        <location evidence="1">Membrane</location>
        <topology evidence="1">Multi-pass membrane protein</topology>
    </subcellularLocation>
</comment>
<evidence type="ECO:0000256" key="8">
    <source>
        <dbReference type="SAM" id="MobiDB-lite"/>
    </source>
</evidence>
<evidence type="ECO:0000256" key="4">
    <source>
        <dbReference type="ARBA" id="ARBA00023040"/>
    </source>
</evidence>
<feature type="transmembrane region" description="Helical" evidence="9">
    <location>
        <begin position="135"/>
        <end position="157"/>
    </location>
</feature>
<organism evidence="11 12">
    <name type="scientific">Adineta ricciae</name>
    <name type="common">Rotifer</name>
    <dbReference type="NCBI Taxonomy" id="249248"/>
    <lineage>
        <taxon>Eukaryota</taxon>
        <taxon>Metazoa</taxon>
        <taxon>Spiralia</taxon>
        <taxon>Gnathifera</taxon>
        <taxon>Rotifera</taxon>
        <taxon>Eurotatoria</taxon>
        <taxon>Bdelloidea</taxon>
        <taxon>Adinetida</taxon>
        <taxon>Adinetidae</taxon>
        <taxon>Adineta</taxon>
    </lineage>
</organism>
<evidence type="ECO:0000256" key="5">
    <source>
        <dbReference type="ARBA" id="ARBA00023136"/>
    </source>
</evidence>
<keyword evidence="4" id="KW-0297">G-protein coupled receptor</keyword>
<feature type="transmembrane region" description="Helical" evidence="9">
    <location>
        <begin position="177"/>
        <end position="196"/>
    </location>
</feature>
<feature type="transmembrane region" description="Helical" evidence="9">
    <location>
        <begin position="24"/>
        <end position="45"/>
    </location>
</feature>
<evidence type="ECO:0000256" key="7">
    <source>
        <dbReference type="ARBA" id="ARBA00023224"/>
    </source>
</evidence>
<dbReference type="GO" id="GO:0005886">
    <property type="term" value="C:plasma membrane"/>
    <property type="evidence" value="ECO:0007669"/>
    <property type="project" value="TreeGrafter"/>
</dbReference>